<proteinExistence type="predicted"/>
<keyword evidence="1" id="KW-0472">Membrane</keyword>
<organism evidence="2 3">
    <name type="scientific">Hallella bergensis DSM 17361</name>
    <dbReference type="NCBI Taxonomy" id="585502"/>
    <lineage>
        <taxon>Bacteria</taxon>
        <taxon>Pseudomonadati</taxon>
        <taxon>Bacteroidota</taxon>
        <taxon>Bacteroidia</taxon>
        <taxon>Bacteroidales</taxon>
        <taxon>Prevotellaceae</taxon>
        <taxon>Hallella</taxon>
    </lineage>
</organism>
<accession>D1PYG0</accession>
<feature type="transmembrane region" description="Helical" evidence="1">
    <location>
        <begin position="60"/>
        <end position="85"/>
    </location>
</feature>
<evidence type="ECO:0000256" key="1">
    <source>
        <dbReference type="SAM" id="Phobius"/>
    </source>
</evidence>
<dbReference type="Proteomes" id="UP000003160">
    <property type="component" value="Unassembled WGS sequence"/>
</dbReference>
<dbReference type="EMBL" id="ACKS01000077">
    <property type="protein sequence ID" value="EFA43625.1"/>
    <property type="molecule type" value="Genomic_DNA"/>
</dbReference>
<dbReference type="AlphaFoldDB" id="D1PYG0"/>
<sequence>MYNSILGLMWSSVECETIVYRTRNDRLSTAIRSSFDRQTLPNYPHLVEKIYKGIKRLLTLVWLVPIQCLFLTVSSIAASMFLVFIKDIK</sequence>
<gene>
    <name evidence="2" type="ORF">HMPREF0645_1995</name>
</gene>
<keyword evidence="1" id="KW-1133">Transmembrane helix</keyword>
<name>D1PYG0_9BACT</name>
<keyword evidence="3" id="KW-1185">Reference proteome</keyword>
<evidence type="ECO:0000313" key="2">
    <source>
        <dbReference type="EMBL" id="EFA43625.1"/>
    </source>
</evidence>
<protein>
    <submittedName>
        <fullName evidence="2">Uncharacterized protein</fullName>
    </submittedName>
</protein>
<evidence type="ECO:0000313" key="3">
    <source>
        <dbReference type="Proteomes" id="UP000003160"/>
    </source>
</evidence>
<dbReference type="HOGENOM" id="CLU_2452112_0_0_10"/>
<keyword evidence="1" id="KW-0812">Transmembrane</keyword>
<reference evidence="2 3" key="1">
    <citation type="submission" date="2009-10" db="EMBL/GenBank/DDBJ databases">
        <authorList>
            <person name="Qin X."/>
            <person name="Bachman B."/>
            <person name="Battles P."/>
            <person name="Bell A."/>
            <person name="Bess C."/>
            <person name="Bickham C."/>
            <person name="Chaboub L."/>
            <person name="Chen D."/>
            <person name="Coyle M."/>
            <person name="Deiros D.R."/>
            <person name="Dinh H."/>
            <person name="Forbes L."/>
            <person name="Fowler G."/>
            <person name="Francisco L."/>
            <person name="Fu Q."/>
            <person name="Gubbala S."/>
            <person name="Hale W."/>
            <person name="Han Y."/>
            <person name="Hemphill L."/>
            <person name="Highlander S.K."/>
            <person name="Hirani K."/>
            <person name="Hogues M."/>
            <person name="Jackson L."/>
            <person name="Jakkamsetti A."/>
            <person name="Javaid M."/>
            <person name="Jiang H."/>
            <person name="Korchina V."/>
            <person name="Kovar C."/>
            <person name="Lara F."/>
            <person name="Lee S."/>
            <person name="Mata R."/>
            <person name="Mathew T."/>
            <person name="Moen C."/>
            <person name="Morales K."/>
            <person name="Munidasa M."/>
            <person name="Nazareth L."/>
            <person name="Ngo R."/>
            <person name="Nguyen L."/>
            <person name="Okwuonu G."/>
            <person name="Ongeri F."/>
            <person name="Patil S."/>
            <person name="Petrosino J."/>
            <person name="Pham C."/>
            <person name="Pham P."/>
            <person name="Pu L.-L."/>
            <person name="Puazo M."/>
            <person name="Raj R."/>
            <person name="Reid J."/>
            <person name="Rouhana J."/>
            <person name="Saada N."/>
            <person name="Shang Y."/>
            <person name="Simmons D."/>
            <person name="Thornton R."/>
            <person name="Warren J."/>
            <person name="Weissenberger G."/>
            <person name="Zhang J."/>
            <person name="Zhang L."/>
            <person name="Zhou C."/>
            <person name="Zhu D."/>
            <person name="Muzny D."/>
            <person name="Worley K."/>
            <person name="Gibbs R."/>
        </authorList>
    </citation>
    <scope>NUCLEOTIDE SEQUENCE [LARGE SCALE GENOMIC DNA]</scope>
    <source>
        <strain evidence="2 3">DSM 17361</strain>
    </source>
</reference>
<comment type="caution">
    <text evidence="2">The sequence shown here is derived from an EMBL/GenBank/DDBJ whole genome shotgun (WGS) entry which is preliminary data.</text>
</comment>